<keyword evidence="1" id="KW-0732">Signal</keyword>
<name>A0A8J3PBX6_9ACTN</name>
<dbReference type="AlphaFoldDB" id="A0A8J3PBX6"/>
<evidence type="ECO:0000313" key="2">
    <source>
        <dbReference type="EMBL" id="GIG10818.1"/>
    </source>
</evidence>
<dbReference type="Proteomes" id="UP000630887">
    <property type="component" value="Unassembled WGS sequence"/>
</dbReference>
<accession>A0A8J3PBX6</accession>
<sequence>MKRTLLAAALAAAAILSTASPAAAADDAYNLKTQVLSSSPTDSMATSCFSRHIVVDDGTAAQAYDWYAWGGYFGGSIAEARIILLADGGYTWKDCLDPRGPNGTYTHGYYHHTSTLDPDAAGLDTATYVRDFSISTTKEWTWGSYLWPDV</sequence>
<dbReference type="EMBL" id="BONI01000102">
    <property type="protein sequence ID" value="GIG10818.1"/>
    <property type="molecule type" value="Genomic_DNA"/>
</dbReference>
<protein>
    <submittedName>
        <fullName evidence="2">Uncharacterized protein</fullName>
    </submittedName>
</protein>
<evidence type="ECO:0000313" key="3">
    <source>
        <dbReference type="Proteomes" id="UP000630887"/>
    </source>
</evidence>
<dbReference type="RefSeq" id="WP_203698781.1">
    <property type="nucleotide sequence ID" value="NZ_BAAALC010000036.1"/>
</dbReference>
<feature type="chain" id="PRO_5035223180" evidence="1">
    <location>
        <begin position="25"/>
        <end position="150"/>
    </location>
</feature>
<proteinExistence type="predicted"/>
<comment type="caution">
    <text evidence="2">The sequence shown here is derived from an EMBL/GenBank/DDBJ whole genome shotgun (WGS) entry which is preliminary data.</text>
</comment>
<evidence type="ECO:0000256" key="1">
    <source>
        <dbReference type="SAM" id="SignalP"/>
    </source>
</evidence>
<organism evidence="2 3">
    <name type="scientific">Catellatospora coxensis</name>
    <dbReference type="NCBI Taxonomy" id="310354"/>
    <lineage>
        <taxon>Bacteria</taxon>
        <taxon>Bacillati</taxon>
        <taxon>Actinomycetota</taxon>
        <taxon>Actinomycetes</taxon>
        <taxon>Micromonosporales</taxon>
        <taxon>Micromonosporaceae</taxon>
        <taxon>Catellatospora</taxon>
    </lineage>
</organism>
<keyword evidence="3" id="KW-1185">Reference proteome</keyword>
<reference evidence="2 3" key="1">
    <citation type="submission" date="2021-01" db="EMBL/GenBank/DDBJ databases">
        <title>Whole genome shotgun sequence of Catellatospora coxensis NBRC 107359.</title>
        <authorList>
            <person name="Komaki H."/>
            <person name="Tamura T."/>
        </authorList>
    </citation>
    <scope>NUCLEOTIDE SEQUENCE [LARGE SCALE GENOMIC DNA]</scope>
    <source>
        <strain evidence="2 3">NBRC 107359</strain>
    </source>
</reference>
<feature type="signal peptide" evidence="1">
    <location>
        <begin position="1"/>
        <end position="24"/>
    </location>
</feature>
<gene>
    <name evidence="2" type="ORF">Cco03nite_75180</name>
</gene>